<dbReference type="AlphaFoldDB" id="A0A0A9BXS1"/>
<reference evidence="1" key="2">
    <citation type="journal article" date="2015" name="Data Brief">
        <title>Shoot transcriptome of the giant reed, Arundo donax.</title>
        <authorList>
            <person name="Barrero R.A."/>
            <person name="Guerrero F.D."/>
            <person name="Moolhuijzen P."/>
            <person name="Goolsby J.A."/>
            <person name="Tidwell J."/>
            <person name="Bellgard S.E."/>
            <person name="Bellgard M.I."/>
        </authorList>
    </citation>
    <scope>NUCLEOTIDE SEQUENCE</scope>
    <source>
        <tissue evidence="1">Shoot tissue taken approximately 20 cm above the soil surface</tissue>
    </source>
</reference>
<proteinExistence type="predicted"/>
<evidence type="ECO:0000313" key="1">
    <source>
        <dbReference type="EMBL" id="JAD68849.1"/>
    </source>
</evidence>
<dbReference type="EMBL" id="GBRH01229046">
    <property type="protein sequence ID" value="JAD68849.1"/>
    <property type="molecule type" value="Transcribed_RNA"/>
</dbReference>
<organism evidence="1">
    <name type="scientific">Arundo donax</name>
    <name type="common">Giant reed</name>
    <name type="synonym">Donax arundinaceus</name>
    <dbReference type="NCBI Taxonomy" id="35708"/>
    <lineage>
        <taxon>Eukaryota</taxon>
        <taxon>Viridiplantae</taxon>
        <taxon>Streptophyta</taxon>
        <taxon>Embryophyta</taxon>
        <taxon>Tracheophyta</taxon>
        <taxon>Spermatophyta</taxon>
        <taxon>Magnoliopsida</taxon>
        <taxon>Liliopsida</taxon>
        <taxon>Poales</taxon>
        <taxon>Poaceae</taxon>
        <taxon>PACMAD clade</taxon>
        <taxon>Arundinoideae</taxon>
        <taxon>Arundineae</taxon>
        <taxon>Arundo</taxon>
    </lineage>
</organism>
<reference evidence="1" key="1">
    <citation type="submission" date="2014-09" db="EMBL/GenBank/DDBJ databases">
        <authorList>
            <person name="Magalhaes I.L.F."/>
            <person name="Oliveira U."/>
            <person name="Santos F.R."/>
            <person name="Vidigal T.H.D.A."/>
            <person name="Brescovit A.D."/>
            <person name="Santos A.J."/>
        </authorList>
    </citation>
    <scope>NUCLEOTIDE SEQUENCE</scope>
    <source>
        <tissue evidence="1">Shoot tissue taken approximately 20 cm above the soil surface</tissue>
    </source>
</reference>
<protein>
    <submittedName>
        <fullName evidence="1">Uncharacterized protein</fullName>
    </submittedName>
</protein>
<accession>A0A0A9BXS1</accession>
<name>A0A0A9BXS1_ARUDO</name>
<sequence>MLVPTVLCFGTEMLCHGGPKCECMSMDHEPWVAASSYEAKARKELVS</sequence>